<dbReference type="AlphaFoldDB" id="D9RYH6"/>
<protein>
    <submittedName>
        <fullName evidence="1">Uncharacterized protein</fullName>
    </submittedName>
</protein>
<dbReference type="InterPro" id="IPR021328">
    <property type="entry name" value="CotB-like"/>
</dbReference>
<dbReference type="STRING" id="555079.Toce_1663"/>
<accession>D9RYH6</accession>
<dbReference type="KEGG" id="toc:Toce_1663"/>
<dbReference type="EMBL" id="CP002131">
    <property type="protein sequence ID" value="ADL08400.1"/>
    <property type="molecule type" value="Genomic_DNA"/>
</dbReference>
<gene>
    <name evidence="1" type="ordered locus">Toce_1663</name>
</gene>
<dbReference type="SUPFAM" id="SSF158430">
    <property type="entry name" value="Bacillus cereus metalloprotein-like"/>
    <property type="match status" value="1"/>
</dbReference>
<evidence type="ECO:0000313" key="2">
    <source>
        <dbReference type="Proteomes" id="UP000000272"/>
    </source>
</evidence>
<dbReference type="RefSeq" id="WP_013276423.1">
    <property type="nucleotide sequence ID" value="NC_014377.1"/>
</dbReference>
<dbReference type="Gene3D" id="1.20.1260.120">
    <property type="entry name" value="Protein of unknown function DUF2935"/>
    <property type="match status" value="1"/>
</dbReference>
<proteinExistence type="predicted"/>
<dbReference type="Proteomes" id="UP000000272">
    <property type="component" value="Chromosome"/>
</dbReference>
<keyword evidence="2" id="KW-1185">Reference proteome</keyword>
<name>D9RYH6_THEOJ</name>
<sequence length="78" mass="9248">MDIQHDLFLQREINFGVEIMKDHARFMRNAFDPTEEFLFNESDEFYRRFNFLTDELEPERDGAGMLLPAEPGAGLHRL</sequence>
<reference evidence="1 2" key="1">
    <citation type="journal article" date="2010" name="Stand. Genomic Sci.">
        <title>Complete genome sequence of Thermosediminibacter oceani type strain (JW/IW-1228P).</title>
        <authorList>
            <person name="Pitluck S."/>
            <person name="Yasawong M."/>
            <person name="Munk C."/>
            <person name="Nolan M."/>
            <person name="Lapidus A."/>
            <person name="Lucas S."/>
            <person name="Glavina Del Rio T."/>
            <person name="Tice H."/>
            <person name="Cheng J.F."/>
            <person name="Bruce D."/>
            <person name="Detter C."/>
            <person name="Tapia R."/>
            <person name="Han C."/>
            <person name="Goodwin L."/>
            <person name="Liolios K."/>
            <person name="Ivanova N."/>
            <person name="Mavromatis K."/>
            <person name="Mikhailova N."/>
            <person name="Pati A."/>
            <person name="Chen A."/>
            <person name="Palaniappan K."/>
            <person name="Land M."/>
            <person name="Hauser L."/>
            <person name="Chang Y.J."/>
            <person name="Jeffries C.D."/>
            <person name="Rohde M."/>
            <person name="Spring S."/>
            <person name="Sikorski J."/>
            <person name="Goker M."/>
            <person name="Woyke T."/>
            <person name="Bristow J."/>
            <person name="Eisen J.A."/>
            <person name="Markowitz V."/>
            <person name="Hugenholtz P."/>
            <person name="Kyrpides N.C."/>
            <person name="Klenk H.P."/>
        </authorList>
    </citation>
    <scope>NUCLEOTIDE SEQUENCE [LARGE SCALE GENOMIC DNA]</scope>
    <source>
        <strain evidence="2">ATCC BAA-1034 / DSM 16646 / JW/IW-1228P</strain>
    </source>
</reference>
<evidence type="ECO:0000313" key="1">
    <source>
        <dbReference type="EMBL" id="ADL08400.1"/>
    </source>
</evidence>
<dbReference type="HOGENOM" id="CLU_2620904_0_0_9"/>
<organism evidence="1 2">
    <name type="scientific">Thermosediminibacter oceani (strain ATCC BAA-1034 / DSM 16646 / JW/IW-1228P)</name>
    <dbReference type="NCBI Taxonomy" id="555079"/>
    <lineage>
        <taxon>Bacteria</taxon>
        <taxon>Bacillati</taxon>
        <taxon>Bacillota</taxon>
        <taxon>Clostridia</taxon>
        <taxon>Thermosediminibacterales</taxon>
        <taxon>Thermosediminibacteraceae</taxon>
        <taxon>Thermosediminibacter</taxon>
    </lineage>
</organism>
<dbReference type="Pfam" id="PF11155">
    <property type="entry name" value="DUF2935"/>
    <property type="match status" value="1"/>
</dbReference>